<feature type="transmembrane region" description="Helical" evidence="1">
    <location>
        <begin position="225"/>
        <end position="243"/>
    </location>
</feature>
<dbReference type="EMBL" id="QLYR01000011">
    <property type="protein sequence ID" value="RAQ22591.1"/>
    <property type="molecule type" value="Genomic_DNA"/>
</dbReference>
<evidence type="ECO:0000313" key="3">
    <source>
        <dbReference type="Proteomes" id="UP000249377"/>
    </source>
</evidence>
<evidence type="ECO:0000256" key="1">
    <source>
        <dbReference type="SAM" id="Phobius"/>
    </source>
</evidence>
<dbReference type="RefSeq" id="WP_112333502.1">
    <property type="nucleotide sequence ID" value="NZ_QLYR01000011.1"/>
</dbReference>
<comment type="caution">
    <text evidence="2">The sequence shown here is derived from an EMBL/GenBank/DDBJ whole genome shotgun (WGS) entry which is preliminary data.</text>
</comment>
<protein>
    <submittedName>
        <fullName evidence="2">Uncharacterized protein</fullName>
    </submittedName>
</protein>
<proteinExistence type="predicted"/>
<organism evidence="2 3">
    <name type="scientific">Hydrogeniiclostridium mannosilyticum</name>
    <dbReference type="NCBI Taxonomy" id="2764322"/>
    <lineage>
        <taxon>Bacteria</taxon>
        <taxon>Bacillati</taxon>
        <taxon>Bacillota</taxon>
        <taxon>Clostridia</taxon>
        <taxon>Eubacteriales</taxon>
        <taxon>Acutalibacteraceae</taxon>
        <taxon>Hydrogeniiclostridium</taxon>
    </lineage>
</organism>
<accession>A0A328UBB2</accession>
<keyword evidence="1" id="KW-1133">Transmembrane helix</keyword>
<name>A0A328UBB2_9FIRM</name>
<keyword evidence="1" id="KW-0472">Membrane</keyword>
<reference evidence="2 3" key="1">
    <citation type="submission" date="2018-06" db="EMBL/GenBank/DDBJ databases">
        <title>Noncontiguous genome sequence of Ruminococcaceae bacterium ASD2818.</title>
        <authorList>
            <person name="Chaplin A.V."/>
            <person name="Sokolova S.R."/>
            <person name="Kochetkova T.O."/>
            <person name="Goltsov A.Y."/>
            <person name="Trofimov D.Y."/>
            <person name="Efimov B.A."/>
        </authorList>
    </citation>
    <scope>NUCLEOTIDE SEQUENCE [LARGE SCALE GENOMIC DNA]</scope>
    <source>
        <strain evidence="2 3">ASD2818</strain>
    </source>
</reference>
<dbReference type="AlphaFoldDB" id="A0A328UBB2"/>
<feature type="transmembrane region" description="Helical" evidence="1">
    <location>
        <begin position="54"/>
        <end position="73"/>
    </location>
</feature>
<keyword evidence="1" id="KW-0812">Transmembrane</keyword>
<evidence type="ECO:0000313" key="2">
    <source>
        <dbReference type="EMBL" id="RAQ22591.1"/>
    </source>
</evidence>
<feature type="transmembrane region" description="Helical" evidence="1">
    <location>
        <begin position="99"/>
        <end position="123"/>
    </location>
</feature>
<keyword evidence="3" id="KW-1185">Reference proteome</keyword>
<feature type="transmembrane region" description="Helical" evidence="1">
    <location>
        <begin position="135"/>
        <end position="157"/>
    </location>
</feature>
<dbReference type="Proteomes" id="UP000249377">
    <property type="component" value="Unassembled WGS sequence"/>
</dbReference>
<feature type="transmembrane region" description="Helical" evidence="1">
    <location>
        <begin position="164"/>
        <end position="188"/>
    </location>
</feature>
<gene>
    <name evidence="2" type="ORF">DPQ25_12455</name>
</gene>
<sequence>MLRKRWLWKTFLAAAVYGFLPCWAALLRHGENLNEFILYVLGGKIFSPLNNPPVLLFAFIPTVLLLFLFSDFISGDFEAMAVYILTRAPRPMRCFGPKLLYLAGCIALYSVLGAAASLCAGLASGASPEEFNWRMFTVEVILFFLNNLMLVGLVSISALKTGSFYAFLAVAALHVISILAATFSSGFLKELFCYANPFCQGIYAWHEEASAGFYEPHGKTVFPPAFYSVVYLLLIAGVEYLALRHYLKRADFF</sequence>